<dbReference type="SUPFAM" id="SSF48403">
    <property type="entry name" value="Ankyrin repeat"/>
    <property type="match status" value="1"/>
</dbReference>
<evidence type="ECO:0000256" key="1">
    <source>
        <dbReference type="ARBA" id="ARBA00022737"/>
    </source>
</evidence>
<dbReference type="RefSeq" id="WP_127689372.1">
    <property type="nucleotide sequence ID" value="NZ_RZUL01000001.1"/>
</dbReference>
<dbReference type="EMBL" id="RZUL01000001">
    <property type="protein sequence ID" value="RVT43833.1"/>
    <property type="molecule type" value="Genomic_DNA"/>
</dbReference>
<accession>A0A437JDK9</accession>
<evidence type="ECO:0000313" key="7">
    <source>
        <dbReference type="Proteomes" id="UP000282977"/>
    </source>
</evidence>
<dbReference type="AlphaFoldDB" id="A0A437JDK9"/>
<dbReference type="PANTHER" id="PTHR24171">
    <property type="entry name" value="ANKYRIN REPEAT DOMAIN-CONTAINING PROTEIN 39-RELATED"/>
    <property type="match status" value="1"/>
</dbReference>
<dbReference type="GO" id="GO:0085020">
    <property type="term" value="P:protein K6-linked ubiquitination"/>
    <property type="evidence" value="ECO:0007669"/>
    <property type="project" value="TreeGrafter"/>
</dbReference>
<feature type="chain" id="PRO_5019096672" evidence="5">
    <location>
        <begin position="39"/>
        <end position="216"/>
    </location>
</feature>
<sequence>MNRQLITVTLGLGLRDIARCAALAVPLAAMVAPQVAQAQFSDSYNFLKAVRDRDGEKATTLLSKPGGTVINTRDLKTGETALHIVVARRDPAWLNFLLAKGGKPDLANTQGDTPLMLATQLRWADGIRVLLANGATIDKANDNGETPLIRAVQLRDLGTVRLLVAQGANPDKRDTIAGMSARDYAEREGRAAGLSDALSAAKPVKPANSAVQGPSL</sequence>
<keyword evidence="2 3" id="KW-0040">ANK repeat</keyword>
<evidence type="ECO:0000256" key="4">
    <source>
        <dbReference type="SAM" id="MobiDB-lite"/>
    </source>
</evidence>
<keyword evidence="5" id="KW-0732">Signal</keyword>
<dbReference type="InterPro" id="IPR036770">
    <property type="entry name" value="Ankyrin_rpt-contain_sf"/>
</dbReference>
<keyword evidence="1" id="KW-0677">Repeat</keyword>
<dbReference type="SMART" id="SM00248">
    <property type="entry name" value="ANK"/>
    <property type="match status" value="3"/>
</dbReference>
<dbReference type="PANTHER" id="PTHR24171:SF8">
    <property type="entry name" value="BRCA1-ASSOCIATED RING DOMAIN PROTEIN 1"/>
    <property type="match status" value="1"/>
</dbReference>
<gene>
    <name evidence="6" type="ORF">ENE74_04370</name>
</gene>
<feature type="repeat" description="ANK" evidence="3">
    <location>
        <begin position="143"/>
        <end position="175"/>
    </location>
</feature>
<evidence type="ECO:0000256" key="2">
    <source>
        <dbReference type="ARBA" id="ARBA00023043"/>
    </source>
</evidence>
<dbReference type="Gene3D" id="1.25.40.20">
    <property type="entry name" value="Ankyrin repeat-containing domain"/>
    <property type="match status" value="1"/>
</dbReference>
<reference evidence="6 7" key="1">
    <citation type="submission" date="2019-01" db="EMBL/GenBank/DDBJ databases">
        <authorList>
            <person name="Chen W.-M."/>
        </authorList>
    </citation>
    <scope>NUCLEOTIDE SEQUENCE [LARGE SCALE GENOMIC DNA]</scope>
    <source>
        <strain evidence="6 7">TLA-22</strain>
    </source>
</reference>
<dbReference type="Pfam" id="PF12796">
    <property type="entry name" value="Ank_2"/>
    <property type="match status" value="1"/>
</dbReference>
<dbReference type="InterPro" id="IPR002110">
    <property type="entry name" value="Ankyrin_rpt"/>
</dbReference>
<feature type="repeat" description="ANK" evidence="3">
    <location>
        <begin position="110"/>
        <end position="142"/>
    </location>
</feature>
<dbReference type="Proteomes" id="UP000282977">
    <property type="component" value="Unassembled WGS sequence"/>
</dbReference>
<comment type="caution">
    <text evidence="6">The sequence shown here is derived from an EMBL/GenBank/DDBJ whole genome shotgun (WGS) entry which is preliminary data.</text>
</comment>
<keyword evidence="7" id="KW-1185">Reference proteome</keyword>
<protein>
    <submittedName>
        <fullName evidence="6">Ankyrin repeat domain-containing protein</fullName>
    </submittedName>
</protein>
<feature type="signal peptide" evidence="5">
    <location>
        <begin position="1"/>
        <end position="38"/>
    </location>
</feature>
<feature type="region of interest" description="Disordered" evidence="4">
    <location>
        <begin position="195"/>
        <end position="216"/>
    </location>
</feature>
<name>A0A437JDK9_9SPHN</name>
<proteinExistence type="predicted"/>
<evidence type="ECO:0000313" key="6">
    <source>
        <dbReference type="EMBL" id="RVT43833.1"/>
    </source>
</evidence>
<evidence type="ECO:0000256" key="5">
    <source>
        <dbReference type="SAM" id="SignalP"/>
    </source>
</evidence>
<dbReference type="GO" id="GO:0004842">
    <property type="term" value="F:ubiquitin-protein transferase activity"/>
    <property type="evidence" value="ECO:0007669"/>
    <property type="project" value="TreeGrafter"/>
</dbReference>
<dbReference type="PROSITE" id="PS50088">
    <property type="entry name" value="ANK_REPEAT"/>
    <property type="match status" value="3"/>
</dbReference>
<evidence type="ECO:0000256" key="3">
    <source>
        <dbReference type="PROSITE-ProRule" id="PRU00023"/>
    </source>
</evidence>
<feature type="repeat" description="ANK" evidence="3">
    <location>
        <begin position="77"/>
        <end position="109"/>
    </location>
</feature>
<dbReference type="OrthoDB" id="7390289at2"/>
<organism evidence="6 7">
    <name type="scientific">Sphingobium algorifonticola</name>
    <dbReference type="NCBI Taxonomy" id="2008318"/>
    <lineage>
        <taxon>Bacteria</taxon>
        <taxon>Pseudomonadati</taxon>
        <taxon>Pseudomonadota</taxon>
        <taxon>Alphaproteobacteria</taxon>
        <taxon>Sphingomonadales</taxon>
        <taxon>Sphingomonadaceae</taxon>
        <taxon>Sphingobium</taxon>
    </lineage>
</organism>
<dbReference type="PROSITE" id="PS50297">
    <property type="entry name" value="ANK_REP_REGION"/>
    <property type="match status" value="2"/>
</dbReference>